<sequence length="52" mass="5382">MKLGDAILYLLLDDTKLKAGLKNAGKNINDWGDKLGTAVKRGVIAATAAVVG</sequence>
<comment type="caution">
    <text evidence="1">The sequence shown here is derived from an EMBL/GenBank/DDBJ whole genome shotgun (WGS) entry which is preliminary data.</text>
</comment>
<reference evidence="1" key="1">
    <citation type="journal article" date="2015" name="Nature">
        <title>Complex archaea that bridge the gap between prokaryotes and eukaryotes.</title>
        <authorList>
            <person name="Spang A."/>
            <person name="Saw J.H."/>
            <person name="Jorgensen S.L."/>
            <person name="Zaremba-Niedzwiedzka K."/>
            <person name="Martijn J."/>
            <person name="Lind A.E."/>
            <person name="van Eijk R."/>
            <person name="Schleper C."/>
            <person name="Guy L."/>
            <person name="Ettema T.J."/>
        </authorList>
    </citation>
    <scope>NUCLEOTIDE SEQUENCE</scope>
</reference>
<protein>
    <submittedName>
        <fullName evidence="1">Uncharacterized protein</fullName>
    </submittedName>
</protein>
<dbReference type="AlphaFoldDB" id="A0A0F9LFJ1"/>
<proteinExistence type="predicted"/>
<dbReference type="EMBL" id="LAZR01007328">
    <property type="protein sequence ID" value="KKM85971.1"/>
    <property type="molecule type" value="Genomic_DNA"/>
</dbReference>
<feature type="non-terminal residue" evidence="1">
    <location>
        <position position="52"/>
    </location>
</feature>
<organism evidence="1">
    <name type="scientific">marine sediment metagenome</name>
    <dbReference type="NCBI Taxonomy" id="412755"/>
    <lineage>
        <taxon>unclassified sequences</taxon>
        <taxon>metagenomes</taxon>
        <taxon>ecological metagenomes</taxon>
    </lineage>
</organism>
<evidence type="ECO:0000313" key="1">
    <source>
        <dbReference type="EMBL" id="KKM85971.1"/>
    </source>
</evidence>
<name>A0A0F9LFJ1_9ZZZZ</name>
<accession>A0A0F9LFJ1</accession>
<gene>
    <name evidence="1" type="ORF">LCGC14_1283780</name>
</gene>